<evidence type="ECO:0000256" key="5">
    <source>
        <dbReference type="ARBA" id="ARBA00023014"/>
    </source>
</evidence>
<evidence type="ECO:0000256" key="1">
    <source>
        <dbReference type="ARBA" id="ARBA00022714"/>
    </source>
</evidence>
<dbReference type="SUPFAM" id="SSF54292">
    <property type="entry name" value="2Fe-2S ferredoxin-like"/>
    <property type="match status" value="1"/>
</dbReference>
<keyword evidence="2" id="KW-0479">Metal-binding</keyword>
<dbReference type="PROSITE" id="PS51085">
    <property type="entry name" value="2FE2S_FER_2"/>
    <property type="match status" value="1"/>
</dbReference>
<dbReference type="Pfam" id="PF01799">
    <property type="entry name" value="Fer2_2"/>
    <property type="match status" value="1"/>
</dbReference>
<dbReference type="CDD" id="cd00207">
    <property type="entry name" value="fer2"/>
    <property type="match status" value="1"/>
</dbReference>
<dbReference type="InterPro" id="IPR006058">
    <property type="entry name" value="2Fe2S_fd_BS"/>
</dbReference>
<accession>A0A2M8VYR7</accession>
<keyword evidence="8" id="KW-1185">Reference proteome</keyword>
<keyword evidence="3" id="KW-0560">Oxidoreductase</keyword>
<dbReference type="OrthoDB" id="9179439at2"/>
<dbReference type="InterPro" id="IPR012675">
    <property type="entry name" value="Beta-grasp_dom_sf"/>
</dbReference>
<evidence type="ECO:0000313" key="8">
    <source>
        <dbReference type="Proteomes" id="UP000229366"/>
    </source>
</evidence>
<reference evidence="7 8" key="1">
    <citation type="submission" date="2017-11" db="EMBL/GenBank/DDBJ databases">
        <title>Genomic Encyclopedia of Type Strains, Phase III (KMG-III): the genomes of soil and plant-associated and newly described type strains.</title>
        <authorList>
            <person name="Whitman W."/>
        </authorList>
    </citation>
    <scope>NUCLEOTIDE SEQUENCE [LARGE SCALE GENOMIC DNA]</scope>
    <source>
        <strain evidence="7 8">UB-Domo-W1</strain>
    </source>
</reference>
<evidence type="ECO:0000256" key="3">
    <source>
        <dbReference type="ARBA" id="ARBA00023002"/>
    </source>
</evidence>
<proteinExistence type="predicted"/>
<dbReference type="EMBL" id="PGTX01000001">
    <property type="protein sequence ID" value="PJI82989.1"/>
    <property type="molecule type" value="Genomic_DNA"/>
</dbReference>
<dbReference type="AlphaFoldDB" id="A0A2M8VYR7"/>
<dbReference type="PROSITE" id="PS00197">
    <property type="entry name" value="2FE2S_FER_1"/>
    <property type="match status" value="1"/>
</dbReference>
<gene>
    <name evidence="7" type="ORF">B0G85_0379</name>
</gene>
<evidence type="ECO:0000313" key="7">
    <source>
        <dbReference type="EMBL" id="PJI82989.1"/>
    </source>
</evidence>
<feature type="domain" description="2Fe-2S ferredoxin-type" evidence="6">
    <location>
        <begin position="5"/>
        <end position="81"/>
    </location>
</feature>
<sequence>MTIKKKITLTVNGASITAEVEPRQHLVDFLREDLFLKGPHLGCEHGACGACTVKVDGQIIRGCLFLAVQADGRVVETIEGLTKSGALVDLQESFMRHNAMQCGFCSSGMLLAAAELIEKQPTATREEVREWISGNYCRCTGYHSIVSAIMDVLEARLKGEKIKPVVSHA</sequence>
<dbReference type="PANTHER" id="PTHR44379:SF8">
    <property type="entry name" value="XANTHINE DEHYDROGENASE IRON-SULFUR-BINDING SUBUNIT XDHC-RELATED"/>
    <property type="match status" value="1"/>
</dbReference>
<dbReference type="FunFam" id="3.10.20.30:FF:000020">
    <property type="entry name" value="Xanthine dehydrogenase iron-sulfur subunit"/>
    <property type="match status" value="1"/>
</dbReference>
<evidence type="ECO:0000256" key="2">
    <source>
        <dbReference type="ARBA" id="ARBA00022723"/>
    </source>
</evidence>
<organism evidence="7 8">
    <name type="scientific">Polynucleobacter brandtiae</name>
    <dbReference type="NCBI Taxonomy" id="1938816"/>
    <lineage>
        <taxon>Bacteria</taxon>
        <taxon>Pseudomonadati</taxon>
        <taxon>Pseudomonadota</taxon>
        <taxon>Betaproteobacteria</taxon>
        <taxon>Burkholderiales</taxon>
        <taxon>Burkholderiaceae</taxon>
        <taxon>Polynucleobacter</taxon>
    </lineage>
</organism>
<dbReference type="InterPro" id="IPR002888">
    <property type="entry name" value="2Fe-2S-bd"/>
</dbReference>
<dbReference type="SUPFAM" id="SSF47741">
    <property type="entry name" value="CO dehydrogenase ISP C-domain like"/>
    <property type="match status" value="1"/>
</dbReference>
<protein>
    <submittedName>
        <fullName evidence="7">Carbon-monoxide dehydrogenase small subunit</fullName>
    </submittedName>
</protein>
<dbReference type="GO" id="GO:0046872">
    <property type="term" value="F:metal ion binding"/>
    <property type="evidence" value="ECO:0007669"/>
    <property type="project" value="UniProtKB-KW"/>
</dbReference>
<name>A0A2M8VYR7_9BURK</name>
<dbReference type="InterPro" id="IPR036884">
    <property type="entry name" value="2Fe-2S-bd_dom_sf"/>
</dbReference>
<keyword evidence="4" id="KW-0408">Iron</keyword>
<dbReference type="RefSeq" id="WP_100378732.1">
    <property type="nucleotide sequence ID" value="NZ_CBCSBW010000001.1"/>
</dbReference>
<keyword evidence="5" id="KW-0411">Iron-sulfur</keyword>
<dbReference type="InterPro" id="IPR036010">
    <property type="entry name" value="2Fe-2S_ferredoxin-like_sf"/>
</dbReference>
<dbReference type="Gene3D" id="3.10.20.30">
    <property type="match status" value="1"/>
</dbReference>
<dbReference type="Gene3D" id="1.10.150.120">
    <property type="entry name" value="[2Fe-2S]-binding domain"/>
    <property type="match status" value="1"/>
</dbReference>
<dbReference type="InterPro" id="IPR051452">
    <property type="entry name" value="Diverse_Oxidoreductases"/>
</dbReference>
<dbReference type="GO" id="GO:0016491">
    <property type="term" value="F:oxidoreductase activity"/>
    <property type="evidence" value="ECO:0007669"/>
    <property type="project" value="UniProtKB-KW"/>
</dbReference>
<evidence type="ECO:0000256" key="4">
    <source>
        <dbReference type="ARBA" id="ARBA00023004"/>
    </source>
</evidence>
<dbReference type="Pfam" id="PF00111">
    <property type="entry name" value="Fer2"/>
    <property type="match status" value="1"/>
</dbReference>
<keyword evidence="1" id="KW-0001">2Fe-2S</keyword>
<comment type="caution">
    <text evidence="7">The sequence shown here is derived from an EMBL/GenBank/DDBJ whole genome shotgun (WGS) entry which is preliminary data.</text>
</comment>
<dbReference type="InterPro" id="IPR001041">
    <property type="entry name" value="2Fe-2S_ferredoxin-type"/>
</dbReference>
<evidence type="ECO:0000259" key="6">
    <source>
        <dbReference type="PROSITE" id="PS51085"/>
    </source>
</evidence>
<dbReference type="PANTHER" id="PTHR44379">
    <property type="entry name" value="OXIDOREDUCTASE WITH IRON-SULFUR SUBUNIT"/>
    <property type="match status" value="1"/>
</dbReference>
<dbReference type="Proteomes" id="UP000229366">
    <property type="component" value="Unassembled WGS sequence"/>
</dbReference>
<dbReference type="GO" id="GO:0051537">
    <property type="term" value="F:2 iron, 2 sulfur cluster binding"/>
    <property type="evidence" value="ECO:0007669"/>
    <property type="project" value="UniProtKB-KW"/>
</dbReference>